<proteinExistence type="inferred from homology"/>
<protein>
    <submittedName>
        <fullName evidence="12">Type II secretion system protein M</fullName>
    </submittedName>
</protein>
<dbReference type="InterPro" id="IPR023229">
    <property type="entry name" value="T2SS_M_periplasmic_sf"/>
</dbReference>
<dbReference type="GO" id="GO:0015627">
    <property type="term" value="C:type II protein secretion system complex"/>
    <property type="evidence" value="ECO:0007669"/>
    <property type="project" value="InterPro"/>
</dbReference>
<comment type="caution">
    <text evidence="12">The sequence shown here is derived from an EMBL/GenBank/DDBJ whole genome shotgun (WGS) entry which is preliminary data.</text>
</comment>
<dbReference type="GO" id="GO:0005886">
    <property type="term" value="C:plasma membrane"/>
    <property type="evidence" value="ECO:0007669"/>
    <property type="project" value="UniProtKB-SubCell"/>
</dbReference>
<dbReference type="InterPro" id="IPR007690">
    <property type="entry name" value="T2SS_GspM"/>
</dbReference>
<dbReference type="AlphaFoldDB" id="A0A845I4Q9"/>
<dbReference type="Pfam" id="PF04612">
    <property type="entry name" value="T2SSM"/>
    <property type="match status" value="1"/>
</dbReference>
<keyword evidence="5" id="KW-0997">Cell inner membrane</keyword>
<evidence type="ECO:0000313" key="13">
    <source>
        <dbReference type="Proteomes" id="UP000444316"/>
    </source>
</evidence>
<evidence type="ECO:0000256" key="7">
    <source>
        <dbReference type="ARBA" id="ARBA00022927"/>
    </source>
</evidence>
<feature type="coiled-coil region" evidence="10">
    <location>
        <begin position="58"/>
        <end position="88"/>
    </location>
</feature>
<evidence type="ECO:0000256" key="10">
    <source>
        <dbReference type="SAM" id="Coils"/>
    </source>
</evidence>
<keyword evidence="13" id="KW-1185">Reference proteome</keyword>
<evidence type="ECO:0000256" key="3">
    <source>
        <dbReference type="ARBA" id="ARBA00022448"/>
    </source>
</evidence>
<keyword evidence="9 11" id="KW-0472">Membrane</keyword>
<dbReference type="Proteomes" id="UP000444316">
    <property type="component" value="Unassembled WGS sequence"/>
</dbReference>
<keyword evidence="3" id="KW-0813">Transport</keyword>
<sequence>MSAMTQQMNQQISDYRARAAAFWSARTEQERTFLRVGGLVLGAALFYSVLVGPALEGRDKLRKALPELRQQAAELQALAAQAAALRNQNSIAPSPMSRDTLNSSLTTRGLNPQSLAITGEYAKVQLNGVPFAALVVWLDAVRVESKIQLQDASISAQDAAGMVNATLTLRQSSAGR</sequence>
<dbReference type="RefSeq" id="WP_155435432.1">
    <property type="nucleotide sequence ID" value="NZ_WWCL01000003.1"/>
</dbReference>
<comment type="similarity">
    <text evidence="2">Belongs to the GSP M family.</text>
</comment>
<evidence type="ECO:0000256" key="6">
    <source>
        <dbReference type="ARBA" id="ARBA00022692"/>
    </source>
</evidence>
<keyword evidence="8 11" id="KW-1133">Transmembrane helix</keyword>
<dbReference type="Gene3D" id="3.30.1360.100">
    <property type="entry name" value="General secretion pathway protein M, EpsM"/>
    <property type="match status" value="1"/>
</dbReference>
<evidence type="ECO:0000256" key="1">
    <source>
        <dbReference type="ARBA" id="ARBA00004377"/>
    </source>
</evidence>
<keyword evidence="6 11" id="KW-0812">Transmembrane</keyword>
<evidence type="ECO:0000256" key="2">
    <source>
        <dbReference type="ARBA" id="ARBA00010637"/>
    </source>
</evidence>
<keyword evidence="10" id="KW-0175">Coiled coil</keyword>
<name>A0A845I4Q9_9BURK</name>
<evidence type="ECO:0000256" key="8">
    <source>
        <dbReference type="ARBA" id="ARBA00022989"/>
    </source>
</evidence>
<evidence type="ECO:0000256" key="9">
    <source>
        <dbReference type="ARBA" id="ARBA00023136"/>
    </source>
</evidence>
<dbReference type="SUPFAM" id="SSF103054">
    <property type="entry name" value="General secretion pathway protein M, EpsM"/>
    <property type="match status" value="1"/>
</dbReference>
<gene>
    <name evidence="12" type="ORF">GTP23_15355</name>
</gene>
<evidence type="ECO:0000256" key="5">
    <source>
        <dbReference type="ARBA" id="ARBA00022519"/>
    </source>
</evidence>
<organism evidence="12 13">
    <name type="scientific">Duganella fentianensis</name>
    <dbReference type="NCBI Taxonomy" id="2692177"/>
    <lineage>
        <taxon>Bacteria</taxon>
        <taxon>Pseudomonadati</taxon>
        <taxon>Pseudomonadota</taxon>
        <taxon>Betaproteobacteria</taxon>
        <taxon>Burkholderiales</taxon>
        <taxon>Oxalobacteraceae</taxon>
        <taxon>Telluria group</taxon>
        <taxon>Duganella</taxon>
    </lineage>
</organism>
<evidence type="ECO:0000256" key="11">
    <source>
        <dbReference type="SAM" id="Phobius"/>
    </source>
</evidence>
<feature type="transmembrane region" description="Helical" evidence="11">
    <location>
        <begin position="33"/>
        <end position="55"/>
    </location>
</feature>
<dbReference type="EMBL" id="WWCL01000003">
    <property type="protein sequence ID" value="MYN46426.1"/>
    <property type="molecule type" value="Genomic_DNA"/>
</dbReference>
<evidence type="ECO:0000256" key="4">
    <source>
        <dbReference type="ARBA" id="ARBA00022475"/>
    </source>
</evidence>
<reference evidence="12" key="1">
    <citation type="submission" date="2019-12" db="EMBL/GenBank/DDBJ databases">
        <title>Novel species isolated from a subtropical stream in China.</title>
        <authorList>
            <person name="Lu H."/>
        </authorList>
    </citation>
    <scope>NUCLEOTIDE SEQUENCE [LARGE SCALE GENOMIC DNA]</scope>
    <source>
        <strain evidence="12">FT93W</strain>
    </source>
</reference>
<keyword evidence="7" id="KW-0653">Protein transport</keyword>
<accession>A0A845I4Q9</accession>
<dbReference type="GO" id="GO:0015628">
    <property type="term" value="P:protein secretion by the type II secretion system"/>
    <property type="evidence" value="ECO:0007669"/>
    <property type="project" value="InterPro"/>
</dbReference>
<evidence type="ECO:0000313" key="12">
    <source>
        <dbReference type="EMBL" id="MYN46426.1"/>
    </source>
</evidence>
<comment type="subcellular location">
    <subcellularLocation>
        <location evidence="1">Cell inner membrane</location>
        <topology evidence="1">Single-pass membrane protein</topology>
    </subcellularLocation>
</comment>
<keyword evidence="4" id="KW-1003">Cell membrane</keyword>